<feature type="transmembrane region" description="Helical" evidence="10">
    <location>
        <begin position="12"/>
        <end position="33"/>
    </location>
</feature>
<comment type="subcellular location">
    <subcellularLocation>
        <location evidence="1">Membrane</location>
    </subcellularLocation>
</comment>
<dbReference type="InterPro" id="IPR029151">
    <property type="entry name" value="Sensor-like_sf"/>
</dbReference>
<dbReference type="InterPro" id="IPR029787">
    <property type="entry name" value="Nucleotide_cyclase"/>
</dbReference>
<dbReference type="NCBIfam" id="TIGR00254">
    <property type="entry name" value="GGDEF"/>
    <property type="match status" value="1"/>
</dbReference>
<name>A0A1X3HF77_9BRAD</name>
<accession>A0A1X3HF77</accession>
<evidence type="ECO:0000256" key="8">
    <source>
        <dbReference type="ARBA" id="ARBA00023012"/>
    </source>
</evidence>
<dbReference type="CDD" id="cd12914">
    <property type="entry name" value="PDC1_DGC_like"/>
    <property type="match status" value="1"/>
</dbReference>
<reference evidence="14 15" key="1">
    <citation type="submission" date="2017-03" db="EMBL/GenBank/DDBJ databases">
        <title>Whole genome sequences of fourteen strains of Bradyrhizobium canariense and one strain of Bradyrhizobium japonicum isolated from Lupinus (Papilionoideae: Genisteae) species in Algeria.</title>
        <authorList>
            <person name="Crovadore J."/>
            <person name="Chekireb D."/>
            <person name="Brachmann A."/>
            <person name="Chablais R."/>
            <person name="Cochard B."/>
            <person name="Lefort F."/>
        </authorList>
    </citation>
    <scope>NUCLEOTIDE SEQUENCE [LARGE SCALE GENOMIC DNA]</scope>
    <source>
        <strain evidence="14 15">UBMA195</strain>
    </source>
</reference>
<proteinExistence type="predicted"/>
<dbReference type="PANTHER" id="PTHR45138:SF9">
    <property type="entry name" value="DIGUANYLATE CYCLASE DGCM-RELATED"/>
    <property type="match status" value="1"/>
</dbReference>
<dbReference type="GO" id="GO:0052621">
    <property type="term" value="F:diguanylate cyclase activity"/>
    <property type="evidence" value="ECO:0007669"/>
    <property type="project" value="UniProtKB-EC"/>
</dbReference>
<evidence type="ECO:0000259" key="11">
    <source>
        <dbReference type="PROSITE" id="PS50112"/>
    </source>
</evidence>
<dbReference type="Gene3D" id="3.30.70.270">
    <property type="match status" value="1"/>
</dbReference>
<keyword evidence="7" id="KW-0067">ATP-binding</keyword>
<keyword evidence="4" id="KW-0808">Transferase</keyword>
<dbReference type="GO" id="GO:0043709">
    <property type="term" value="P:cell adhesion involved in single-species biofilm formation"/>
    <property type="evidence" value="ECO:0007669"/>
    <property type="project" value="TreeGrafter"/>
</dbReference>
<comment type="caution">
    <text evidence="14">The sequence shown here is derived from an EMBL/GenBank/DDBJ whole genome shotgun (WGS) entry which is preliminary data.</text>
</comment>
<evidence type="ECO:0000256" key="2">
    <source>
        <dbReference type="ARBA" id="ARBA00012528"/>
    </source>
</evidence>
<evidence type="ECO:0000313" key="15">
    <source>
        <dbReference type="Proteomes" id="UP000193553"/>
    </source>
</evidence>
<organism evidence="14 15">
    <name type="scientific">Bradyrhizobium canariense</name>
    <dbReference type="NCBI Taxonomy" id="255045"/>
    <lineage>
        <taxon>Bacteria</taxon>
        <taxon>Pseudomonadati</taxon>
        <taxon>Pseudomonadota</taxon>
        <taxon>Alphaproteobacteria</taxon>
        <taxon>Hyphomicrobiales</taxon>
        <taxon>Nitrobacteraceae</taxon>
        <taxon>Bradyrhizobium</taxon>
    </lineage>
</organism>
<dbReference type="Proteomes" id="UP000193553">
    <property type="component" value="Unassembled WGS sequence"/>
</dbReference>
<dbReference type="SMART" id="SM00086">
    <property type="entry name" value="PAC"/>
    <property type="match status" value="1"/>
</dbReference>
<dbReference type="Pfam" id="PF08447">
    <property type="entry name" value="PAS_3"/>
    <property type="match status" value="1"/>
</dbReference>
<dbReference type="InterPro" id="IPR000014">
    <property type="entry name" value="PAS"/>
</dbReference>
<dbReference type="AlphaFoldDB" id="A0A1X3HF77"/>
<dbReference type="SUPFAM" id="SSF103190">
    <property type="entry name" value="Sensory domain-like"/>
    <property type="match status" value="1"/>
</dbReference>
<comment type="catalytic activity">
    <reaction evidence="9">
        <text>2 GTP = 3',3'-c-di-GMP + 2 diphosphate</text>
        <dbReference type="Rhea" id="RHEA:24898"/>
        <dbReference type="ChEBI" id="CHEBI:33019"/>
        <dbReference type="ChEBI" id="CHEBI:37565"/>
        <dbReference type="ChEBI" id="CHEBI:58805"/>
        <dbReference type="EC" id="2.7.7.65"/>
    </reaction>
</comment>
<dbReference type="GO" id="GO:0016301">
    <property type="term" value="F:kinase activity"/>
    <property type="evidence" value="ECO:0007669"/>
    <property type="project" value="UniProtKB-KW"/>
</dbReference>
<dbReference type="InterPro" id="IPR000700">
    <property type="entry name" value="PAS-assoc_C"/>
</dbReference>
<dbReference type="CDD" id="cd12915">
    <property type="entry name" value="PDC2_DGC_like"/>
    <property type="match status" value="1"/>
</dbReference>
<dbReference type="PANTHER" id="PTHR45138">
    <property type="entry name" value="REGULATORY COMPONENTS OF SENSORY TRANSDUCTION SYSTEM"/>
    <property type="match status" value="1"/>
</dbReference>
<feature type="domain" description="GGDEF" evidence="13">
    <location>
        <begin position="482"/>
        <end position="617"/>
    </location>
</feature>
<dbReference type="SMART" id="SM00091">
    <property type="entry name" value="PAS"/>
    <property type="match status" value="1"/>
</dbReference>
<evidence type="ECO:0000256" key="6">
    <source>
        <dbReference type="ARBA" id="ARBA00022777"/>
    </source>
</evidence>
<gene>
    <name evidence="14" type="ORF">BSZ18_00970</name>
</gene>
<evidence type="ECO:0000256" key="5">
    <source>
        <dbReference type="ARBA" id="ARBA00022741"/>
    </source>
</evidence>
<sequence length="639" mass="69959">MASLHQAIHRKPQFVVGTFLAVMMACVLGLVSWKASGARHATLVRAQEGLGNLARSLARHATTTLKAPDVAMTGLSDLLKYQSPLPERFNAHLIATTRSLPQIREIGVLYAEGNWRYSSFEHLPDYNNSDRAYFAHHRHNPSPKMLVSGPIISRTSGQPSIILSKRISTPTGDFAGVVVAAIDCDYFSNFYSSFGVGAQGGISLLSADGTMFARWPVVESGRKIADTSLFQKRLIESPSGSYKITSPFDGVTKYIAYELDPEYAVVVTVARSENEVLANWRTDLISDAVVAALLVAIIIGMAALLRSQFTFRTGLERSLREREARLRLLADNIADIVIVMDRKGYLRYVSPSVVAVLGMTENDFLGRSCLDVVHDDDREKVIAASREVKHASASSSVRFRIRQGDGAIAWLEAHFKLAEQSFGGELEIVGTLRDITKQKQLEDELSSANLRLAQLATTDGLTRLANRRSFDAFLREAYAKHTILSLLLIDIDQFKGFNDALGHQAGDGCLQRIAEVIGSATANTGGLSARYGGEEFAVVLPGVNEERALKVADAIRMLVARLQINHPRSPRTYVTISVGVAEKRDSITDEWALTRDADIALYHAKERGRDCSVASSSLVSSRLEMPSLVPSLPDLEGAR</sequence>
<feature type="transmembrane region" description="Helical" evidence="10">
    <location>
        <begin position="284"/>
        <end position="305"/>
    </location>
</feature>
<dbReference type="GO" id="GO:0000160">
    <property type="term" value="P:phosphorelay signal transduction system"/>
    <property type="evidence" value="ECO:0007669"/>
    <property type="project" value="UniProtKB-KW"/>
</dbReference>
<dbReference type="EMBL" id="NAFI01000116">
    <property type="protein sequence ID" value="OSJ19072.1"/>
    <property type="molecule type" value="Genomic_DNA"/>
</dbReference>
<dbReference type="SMART" id="SM00267">
    <property type="entry name" value="GGDEF"/>
    <property type="match status" value="1"/>
</dbReference>
<evidence type="ECO:0000256" key="10">
    <source>
        <dbReference type="SAM" id="Phobius"/>
    </source>
</evidence>
<dbReference type="InterPro" id="IPR013655">
    <property type="entry name" value="PAS_fold_3"/>
</dbReference>
<dbReference type="InterPro" id="IPR054327">
    <property type="entry name" value="His-kinase-like_sensor"/>
</dbReference>
<dbReference type="Gene3D" id="3.30.450.20">
    <property type="entry name" value="PAS domain"/>
    <property type="match status" value="3"/>
</dbReference>
<dbReference type="PROSITE" id="PS50887">
    <property type="entry name" value="GGDEF"/>
    <property type="match status" value="1"/>
</dbReference>
<dbReference type="FunFam" id="3.30.70.270:FF:000001">
    <property type="entry name" value="Diguanylate cyclase domain protein"/>
    <property type="match status" value="1"/>
</dbReference>
<evidence type="ECO:0000256" key="7">
    <source>
        <dbReference type="ARBA" id="ARBA00022840"/>
    </source>
</evidence>
<protein>
    <recommendedName>
        <fullName evidence="2">diguanylate cyclase</fullName>
        <ecNumber evidence="2">2.7.7.65</ecNumber>
    </recommendedName>
</protein>
<dbReference type="GO" id="GO:0005886">
    <property type="term" value="C:plasma membrane"/>
    <property type="evidence" value="ECO:0007669"/>
    <property type="project" value="TreeGrafter"/>
</dbReference>
<dbReference type="NCBIfam" id="TIGR00229">
    <property type="entry name" value="sensory_box"/>
    <property type="match status" value="1"/>
</dbReference>
<dbReference type="InterPro" id="IPR001610">
    <property type="entry name" value="PAC"/>
</dbReference>
<keyword evidence="10" id="KW-0812">Transmembrane</keyword>
<dbReference type="SUPFAM" id="SSF55073">
    <property type="entry name" value="Nucleotide cyclase"/>
    <property type="match status" value="1"/>
</dbReference>
<feature type="domain" description="PAC" evidence="12">
    <location>
        <begin position="395"/>
        <end position="447"/>
    </location>
</feature>
<dbReference type="GO" id="GO:0005524">
    <property type="term" value="F:ATP binding"/>
    <property type="evidence" value="ECO:0007669"/>
    <property type="project" value="UniProtKB-KW"/>
</dbReference>
<keyword evidence="10" id="KW-0472">Membrane</keyword>
<dbReference type="PROSITE" id="PS50113">
    <property type="entry name" value="PAC"/>
    <property type="match status" value="1"/>
</dbReference>
<evidence type="ECO:0000256" key="1">
    <source>
        <dbReference type="ARBA" id="ARBA00004370"/>
    </source>
</evidence>
<evidence type="ECO:0000259" key="12">
    <source>
        <dbReference type="PROSITE" id="PS50113"/>
    </source>
</evidence>
<dbReference type="InterPro" id="IPR000160">
    <property type="entry name" value="GGDEF_dom"/>
</dbReference>
<keyword evidence="6" id="KW-0418">Kinase</keyword>
<feature type="domain" description="PAS" evidence="11">
    <location>
        <begin position="322"/>
        <end position="392"/>
    </location>
</feature>
<keyword evidence="5" id="KW-0547">Nucleotide-binding</keyword>
<evidence type="ECO:0000256" key="3">
    <source>
        <dbReference type="ARBA" id="ARBA00022553"/>
    </source>
</evidence>
<dbReference type="GO" id="GO:1902201">
    <property type="term" value="P:negative regulation of bacterial-type flagellum-dependent cell motility"/>
    <property type="evidence" value="ECO:0007669"/>
    <property type="project" value="TreeGrafter"/>
</dbReference>
<evidence type="ECO:0000313" key="14">
    <source>
        <dbReference type="EMBL" id="OSJ19072.1"/>
    </source>
</evidence>
<dbReference type="Pfam" id="PF00990">
    <property type="entry name" value="GGDEF"/>
    <property type="match status" value="1"/>
</dbReference>
<evidence type="ECO:0000259" key="13">
    <source>
        <dbReference type="PROSITE" id="PS50887"/>
    </source>
</evidence>
<dbReference type="InterPro" id="IPR035965">
    <property type="entry name" value="PAS-like_dom_sf"/>
</dbReference>
<dbReference type="SUPFAM" id="SSF55785">
    <property type="entry name" value="PYP-like sensor domain (PAS domain)"/>
    <property type="match status" value="1"/>
</dbReference>
<dbReference type="CDD" id="cd00130">
    <property type="entry name" value="PAS"/>
    <property type="match status" value="1"/>
</dbReference>
<keyword evidence="8" id="KW-0902">Two-component regulatory system</keyword>
<dbReference type="EC" id="2.7.7.65" evidence="2"/>
<evidence type="ECO:0000256" key="9">
    <source>
        <dbReference type="ARBA" id="ARBA00034247"/>
    </source>
</evidence>
<evidence type="ECO:0000256" key="4">
    <source>
        <dbReference type="ARBA" id="ARBA00022679"/>
    </source>
</evidence>
<keyword evidence="10" id="KW-1133">Transmembrane helix</keyword>
<keyword evidence="3" id="KW-0597">Phosphoprotein</keyword>
<dbReference type="InterPro" id="IPR043128">
    <property type="entry name" value="Rev_trsase/Diguanyl_cyclase"/>
</dbReference>
<dbReference type="InterPro" id="IPR050469">
    <property type="entry name" value="Diguanylate_Cyclase"/>
</dbReference>
<dbReference type="OrthoDB" id="9812260at2"/>
<dbReference type="Pfam" id="PF22588">
    <property type="entry name" value="dCache_1_like"/>
    <property type="match status" value="1"/>
</dbReference>
<dbReference type="CDD" id="cd01949">
    <property type="entry name" value="GGDEF"/>
    <property type="match status" value="1"/>
</dbReference>
<dbReference type="RefSeq" id="WP_085357232.1">
    <property type="nucleotide sequence ID" value="NZ_NAFD01000123.1"/>
</dbReference>
<dbReference type="PROSITE" id="PS50112">
    <property type="entry name" value="PAS"/>
    <property type="match status" value="1"/>
</dbReference>